<reference evidence="9" key="1">
    <citation type="journal article" date="2023" name="Mol. Biol. Evol.">
        <title>Third-Generation Sequencing Reveals the Adaptive Role of the Epigenome in Three Deep-Sea Polychaetes.</title>
        <authorList>
            <person name="Perez M."/>
            <person name="Aroh O."/>
            <person name="Sun Y."/>
            <person name="Lan Y."/>
            <person name="Juniper S.K."/>
            <person name="Young C.R."/>
            <person name="Angers B."/>
            <person name="Qian P.Y."/>
        </authorList>
    </citation>
    <scope>NUCLEOTIDE SEQUENCE</scope>
    <source>
        <strain evidence="9">R07B-5</strain>
    </source>
</reference>
<feature type="compositionally biased region" description="Polar residues" evidence="7">
    <location>
        <begin position="70"/>
        <end position="89"/>
    </location>
</feature>
<feature type="region of interest" description="Disordered" evidence="7">
    <location>
        <begin position="232"/>
        <end position="291"/>
    </location>
</feature>
<feature type="domain" description="Pecanex C-terminal" evidence="8">
    <location>
        <begin position="1417"/>
        <end position="1644"/>
    </location>
</feature>
<protein>
    <recommendedName>
        <fullName evidence="6">Pecanex-like protein</fullName>
    </recommendedName>
</protein>
<feature type="compositionally biased region" description="Low complexity" evidence="7">
    <location>
        <begin position="171"/>
        <end position="185"/>
    </location>
</feature>
<feature type="transmembrane region" description="Helical" evidence="6">
    <location>
        <begin position="925"/>
        <end position="945"/>
    </location>
</feature>
<keyword evidence="5 6" id="KW-0472">Membrane</keyword>
<gene>
    <name evidence="9" type="ORF">NP493_288g02040</name>
</gene>
<feature type="transmembrane region" description="Helical" evidence="6">
    <location>
        <begin position="1044"/>
        <end position="1061"/>
    </location>
</feature>
<keyword evidence="3 6" id="KW-0812">Transmembrane</keyword>
<name>A0AAD9UC89_RIDPI</name>
<feature type="transmembrane region" description="Helical" evidence="6">
    <location>
        <begin position="996"/>
        <end position="1014"/>
    </location>
</feature>
<feature type="region of interest" description="Disordered" evidence="7">
    <location>
        <begin position="60"/>
        <end position="117"/>
    </location>
</feature>
<evidence type="ECO:0000313" key="10">
    <source>
        <dbReference type="Proteomes" id="UP001209878"/>
    </source>
</evidence>
<feature type="compositionally biased region" description="Basic and acidic residues" evidence="7">
    <location>
        <begin position="246"/>
        <end position="257"/>
    </location>
</feature>
<dbReference type="GO" id="GO:0005783">
    <property type="term" value="C:endoplasmic reticulum"/>
    <property type="evidence" value="ECO:0007669"/>
    <property type="project" value="TreeGrafter"/>
</dbReference>
<evidence type="ECO:0000256" key="3">
    <source>
        <dbReference type="ARBA" id="ARBA00022692"/>
    </source>
</evidence>
<evidence type="ECO:0000313" key="9">
    <source>
        <dbReference type="EMBL" id="KAK2183980.1"/>
    </source>
</evidence>
<feature type="transmembrane region" description="Helical" evidence="6">
    <location>
        <begin position="658"/>
        <end position="674"/>
    </location>
</feature>
<feature type="transmembrane region" description="Helical" evidence="6">
    <location>
        <begin position="694"/>
        <end position="711"/>
    </location>
</feature>
<feature type="compositionally biased region" description="Basic and acidic residues" evidence="7">
    <location>
        <begin position="372"/>
        <end position="391"/>
    </location>
</feature>
<feature type="region of interest" description="Disordered" evidence="7">
    <location>
        <begin position="166"/>
        <end position="220"/>
    </location>
</feature>
<keyword evidence="4 6" id="KW-1133">Transmembrane helix</keyword>
<feature type="compositionally biased region" description="Polar residues" evidence="7">
    <location>
        <begin position="392"/>
        <end position="402"/>
    </location>
</feature>
<sequence length="1858" mass="207072">MYSNVTQRVPDFDPREPRVTSSDPPAQDTRERLFSLPEDYGRCSDTEVVTLKLNPNVKLHRQSSERGIGSTHSLSLDTDGSSSCDTIRGTQVDDADSLRGSAAEVEPRDEPVSRSSHYAISKCRRRGAMRRTGRIVYRDPSEAGGSDSGVPLRILPDVCCSTPNSAMCDPSTSTSNSTASSTSLTPDYKHVTDSHSHSDSSESSSTLTNEETSWDETSPEMSVMHRRLKCVCLTPPSGSSTTSPDGNEHEERDEERQLALQRTQGAIPKRIPVTPRRTHDTYDDSSSISPDITDTVELSRRLLEILSKSDPTEAGEELKKLKDELDKRKSSLVNAIASNRSGEWRERERERRRLKSREDGRERRTKRRARRSSLETKTEAGPPGEKEEETKAGSSRESSMSAHNEDSALLPETKPAEASAGPTSLQARQSSVHSHSSRCSSSLISDELPGHMVKMDDSESKHIAASHEDTTDGAVHCFQDEHGNWLTYTFGEGSTGVAMGILESVPTEKPRPSKWDTSSDSGSTVLLENPARNMAMPDLVTYGPGRSPRSALQTYVEHLLETGGQHRGVGLPGPSTGSSTSSDTDTTSAHNGIEAKLKHYYKFCVVPFTFIKIRFDRLALLALLDRNTMVENVISLALAIGVAVLGAFLLASGLLTDFWIFLLCFVMAGCQYSLLKSVQPDAASPMHGYNRIIVFSRAFYFCVFALLLLALNHMTWDWRSVTFHLYGLPFSSTAIIIFARDLTKAFLLCFPLLFTLGMLPQVNTFLMYALEQIEIHIFGGNATTSLFAAVFTVTRSCLVVGVLYGFCYAGVRDAPTPEEPNTSQHVLFSVYCGVLVPLCYHLSRSSSDPTVMLQLLGSALEVTGGSKKEDVESDMDELIDPLPGKLRKTVYERLRSDLIVCCVSAVLVFAVSVSTAFSSPVLQPVLFDVLVYMAAGLGLLIHYIVPQLRTEMPWLCCAHPVLPSSERGKFEVRDDMAQVMWFEKLYVWLRFFERTVMYPAVFLSALTTSAATIIQGEKFSLFVATLLIVICSVKMMRSAFSDSGMQYLVIIFTMFFFKYDYSHASETFLIDYFFVSIAFSKVHELMLKLRFILTYIAPWQITWGSAFHAFAQPFSVPHSAMLFGQAIISAFFSTPLNPLLGSAIFITSYIRPVKFWERDYNTKRVDHTNTTLSSQLERNTGADDNNLNSIFYEHLTRSLQHSLCGDLLMGRWGNVTQGDCFIMASDYLNALVHIVEMGNGLVTFQLRGLEFRGTYCQQREVEAITEGLEDDDGFCCCEPGHLPHLLSLNAAFGERWLAWQVVVSKYVLEGYSISDNSAASMLQVFDLRKVLLTCYVKSIAYYTVRSPKLDQWLTNSSIKSGLEPLTESNYVEVDPTFNIHIDEDYDHRASGVSRSSFCNVYLEWIQFCASRREKSVDASKDSMLVSLCFGLSLLGRRALGTASHNTSSASVDFFLYGLHALFKGDFRITSERDEWVFYDMELLRRVVAPGVRMSLKLHQDHFTAPDEYDDHQALYHAITQHEQNMVISHEADPAWRNAVLSNVPSLLALRHVLDEGSDEYKIIMLNKRFLSFRVIKVNRECVRGLWAGQQQELVFLRNRNPERGSIQNAKQALRNMINSSCDQPIGYPIYVSPLMTSYSSTNEQYGAIVGHEFSLHGVSHGLRHLWTRMRARCGASCTSGSSLAGEDAYHCCTSPAALQMVITTPGHGPPSSHPPDSTSHTPFSNRRSGLPLATLGSSKRGSGFVGLAGLISDVGQKEPATRRVQITDPSMVYDNINLGRRIDVQWPNEEWRLNGGKSHWHGWTPERRMDGRVVHQWVPCHREPGRRSHVDRTILLVQVGDKYVPIAEAGVTDLGAEV</sequence>
<comment type="caution">
    <text evidence="9">The sequence shown here is derived from an EMBL/GenBank/DDBJ whole genome shotgun (WGS) entry which is preliminary data.</text>
</comment>
<feature type="transmembrane region" description="Helical" evidence="6">
    <location>
        <begin position="723"/>
        <end position="739"/>
    </location>
</feature>
<organism evidence="9 10">
    <name type="scientific">Ridgeia piscesae</name>
    <name type="common">Tubeworm</name>
    <dbReference type="NCBI Taxonomy" id="27915"/>
    <lineage>
        <taxon>Eukaryota</taxon>
        <taxon>Metazoa</taxon>
        <taxon>Spiralia</taxon>
        <taxon>Lophotrochozoa</taxon>
        <taxon>Annelida</taxon>
        <taxon>Polychaeta</taxon>
        <taxon>Sedentaria</taxon>
        <taxon>Canalipalpata</taxon>
        <taxon>Sabellida</taxon>
        <taxon>Siboglinidae</taxon>
        <taxon>Ridgeia</taxon>
    </lineage>
</organism>
<feature type="transmembrane region" description="Helical" evidence="6">
    <location>
        <begin position="1020"/>
        <end position="1037"/>
    </location>
</feature>
<proteinExistence type="inferred from homology"/>
<evidence type="ECO:0000256" key="1">
    <source>
        <dbReference type="ARBA" id="ARBA00004141"/>
    </source>
</evidence>
<dbReference type="GO" id="GO:0016020">
    <property type="term" value="C:membrane"/>
    <property type="evidence" value="ECO:0007669"/>
    <property type="project" value="UniProtKB-SubCell"/>
</dbReference>
<feature type="transmembrane region" description="Helical" evidence="6">
    <location>
        <begin position="898"/>
        <end position="919"/>
    </location>
</feature>
<dbReference type="GO" id="GO:0007029">
    <property type="term" value="P:endoplasmic reticulum organization"/>
    <property type="evidence" value="ECO:0007669"/>
    <property type="project" value="TreeGrafter"/>
</dbReference>
<dbReference type="PANTHER" id="PTHR12372:SF7">
    <property type="entry name" value="PROTEIN PECANEX"/>
    <property type="match status" value="1"/>
</dbReference>
<comment type="subcellular location">
    <subcellularLocation>
        <location evidence="1 6">Membrane</location>
        <topology evidence="1 6">Multi-pass membrane protein</topology>
    </subcellularLocation>
</comment>
<feature type="compositionally biased region" description="Low complexity" evidence="7">
    <location>
        <begin position="201"/>
        <end position="211"/>
    </location>
</feature>
<dbReference type="EMBL" id="JAODUO010000288">
    <property type="protein sequence ID" value="KAK2183980.1"/>
    <property type="molecule type" value="Genomic_DNA"/>
</dbReference>
<evidence type="ECO:0000256" key="2">
    <source>
        <dbReference type="ARBA" id="ARBA00010170"/>
    </source>
</evidence>
<feature type="region of interest" description="Disordered" evidence="7">
    <location>
        <begin position="340"/>
        <end position="445"/>
    </location>
</feature>
<feature type="compositionally biased region" description="Low complexity" evidence="7">
    <location>
        <begin position="234"/>
        <end position="244"/>
    </location>
</feature>
<evidence type="ECO:0000256" key="6">
    <source>
        <dbReference type="RuleBase" id="RU367089"/>
    </source>
</evidence>
<feature type="region of interest" description="Disordered" evidence="7">
    <location>
        <begin position="1"/>
        <end position="31"/>
    </location>
</feature>
<comment type="similarity">
    <text evidence="2 6">Belongs to the pecanex family.</text>
</comment>
<feature type="transmembrane region" description="Helical" evidence="6">
    <location>
        <begin position="782"/>
        <end position="806"/>
    </location>
</feature>
<dbReference type="InterPro" id="IPR039797">
    <property type="entry name" value="Pecanex"/>
</dbReference>
<dbReference type="InterPro" id="IPR007735">
    <property type="entry name" value="Pecanex_C"/>
</dbReference>
<evidence type="ECO:0000259" key="8">
    <source>
        <dbReference type="Pfam" id="PF05041"/>
    </source>
</evidence>
<feature type="transmembrane region" description="Helical" evidence="6">
    <location>
        <begin position="633"/>
        <end position="651"/>
    </location>
</feature>
<dbReference type="PANTHER" id="PTHR12372">
    <property type="entry name" value="PECANEX"/>
    <property type="match status" value="1"/>
</dbReference>
<evidence type="ECO:0000256" key="7">
    <source>
        <dbReference type="SAM" id="MobiDB-lite"/>
    </source>
</evidence>
<feature type="compositionally biased region" description="Basic and acidic residues" evidence="7">
    <location>
        <begin position="187"/>
        <end position="200"/>
    </location>
</feature>
<feature type="compositionally biased region" description="Low complexity" evidence="7">
    <location>
        <begin position="430"/>
        <end position="445"/>
    </location>
</feature>
<dbReference type="Proteomes" id="UP001209878">
    <property type="component" value="Unassembled WGS sequence"/>
</dbReference>
<feature type="compositionally biased region" description="Low complexity" evidence="7">
    <location>
        <begin position="572"/>
        <end position="588"/>
    </location>
</feature>
<feature type="transmembrane region" description="Helical" evidence="6">
    <location>
        <begin position="745"/>
        <end position="770"/>
    </location>
</feature>
<feature type="compositionally biased region" description="Basic and acidic residues" evidence="7">
    <location>
        <begin position="342"/>
        <end position="362"/>
    </location>
</feature>
<accession>A0AAD9UC89</accession>
<evidence type="ECO:0000256" key="5">
    <source>
        <dbReference type="ARBA" id="ARBA00023136"/>
    </source>
</evidence>
<feature type="region of interest" description="Disordered" evidence="7">
    <location>
        <begin position="1704"/>
        <end position="1735"/>
    </location>
</feature>
<feature type="region of interest" description="Disordered" evidence="7">
    <location>
        <begin position="564"/>
        <end position="588"/>
    </location>
</feature>
<dbReference type="Pfam" id="PF05041">
    <property type="entry name" value="Pecanex_C"/>
    <property type="match status" value="1"/>
</dbReference>
<evidence type="ECO:0000256" key="4">
    <source>
        <dbReference type="ARBA" id="ARBA00022989"/>
    </source>
</evidence>
<keyword evidence="10" id="KW-1185">Reference proteome</keyword>